<accession>A0AAV0AKY8</accession>
<comment type="similarity">
    <text evidence="1 4">Belongs to the glycosyl hydrolase 26 family.</text>
</comment>
<name>A0AAV0AKY8_PHAPC</name>
<feature type="active site" description="Proton donor" evidence="4">
    <location>
        <position position="191"/>
    </location>
</feature>
<evidence type="ECO:0000256" key="3">
    <source>
        <dbReference type="ARBA" id="ARBA00023295"/>
    </source>
</evidence>
<keyword evidence="6" id="KW-0812">Transmembrane</keyword>
<protein>
    <submittedName>
        <fullName evidence="8">Glycoside hydrolase superfamily</fullName>
    </submittedName>
</protein>
<keyword evidence="2 4" id="KW-0378">Hydrolase</keyword>
<dbReference type="PANTHER" id="PTHR40079:SF4">
    <property type="entry name" value="GH26 DOMAIN-CONTAINING PROTEIN-RELATED"/>
    <property type="match status" value="1"/>
</dbReference>
<evidence type="ECO:0000256" key="2">
    <source>
        <dbReference type="ARBA" id="ARBA00022801"/>
    </source>
</evidence>
<dbReference type="EMBL" id="CALTRL010000495">
    <property type="protein sequence ID" value="CAH7668358.1"/>
    <property type="molecule type" value="Genomic_DNA"/>
</dbReference>
<sequence length="510" mass="56438">MFFRNSLNDDTSSSMNLNPTSKINTSRTTSTSTSTRATSKRLIRQLLIPPSSSLLKLITIFQILTSLLLIKPITSQAINEKNQIYFGVWPDPAAGFSDTPSAVNMRLGFNVSAFQIAQGIPLPKYNYTTGAGGPAPEYLIEQTQTEAAILLTVIPAGFNVSDQDLSDLAKQLSSYSKPPLSRTVFLRFAPEMQGIWNPYGFQPTQFLALWRRMYQIIKAETPETAIVWAPNTPQSYPYGQTTAATSPEDLRLLDTNKDGQVTNLDDPFTPYYPGDDVVDWIGISSYYKGPNYQNINVAQPKGYCSSVLNGTSGTSTFSWYDMFCNKQGKACMISESGAAYHLQATQVAESTAKTALDLQRAWWQDCITSNEFFTRFPRIKMTMHFEHMKEELDGGRSDLRDYRITNDTATLEAFKADFQTVQSNYWVPGFKPLISSIPTSGRPNGSAPGLLPSPTGLVFQTQRVPIVTGPPSLFGTKRADATRRVELMGFGVLFGLIGFFLGLTSILKLS</sequence>
<dbReference type="AlphaFoldDB" id="A0AAV0AKY8"/>
<dbReference type="GO" id="GO:0006080">
    <property type="term" value="P:substituted mannan metabolic process"/>
    <property type="evidence" value="ECO:0007669"/>
    <property type="project" value="InterPro"/>
</dbReference>
<keyword evidence="3 4" id="KW-0326">Glycosidase</keyword>
<feature type="compositionally biased region" description="Low complexity" evidence="5">
    <location>
        <begin position="25"/>
        <end position="36"/>
    </location>
</feature>
<dbReference type="InterPro" id="IPR022790">
    <property type="entry name" value="GH26_dom"/>
</dbReference>
<keyword evidence="6" id="KW-0472">Membrane</keyword>
<feature type="domain" description="GH26" evidence="7">
    <location>
        <begin position="49"/>
        <end position="414"/>
    </location>
</feature>
<organism evidence="8 9">
    <name type="scientific">Phakopsora pachyrhizi</name>
    <name type="common">Asian soybean rust disease fungus</name>
    <dbReference type="NCBI Taxonomy" id="170000"/>
    <lineage>
        <taxon>Eukaryota</taxon>
        <taxon>Fungi</taxon>
        <taxon>Dikarya</taxon>
        <taxon>Basidiomycota</taxon>
        <taxon>Pucciniomycotina</taxon>
        <taxon>Pucciniomycetes</taxon>
        <taxon>Pucciniales</taxon>
        <taxon>Phakopsoraceae</taxon>
        <taxon>Phakopsora</taxon>
    </lineage>
</organism>
<dbReference type="GO" id="GO:0016985">
    <property type="term" value="F:mannan endo-1,4-beta-mannosidase activity"/>
    <property type="evidence" value="ECO:0007669"/>
    <property type="project" value="InterPro"/>
</dbReference>
<feature type="active site" description="Nucleophile" evidence="4">
    <location>
        <position position="335"/>
    </location>
</feature>
<keyword evidence="6" id="KW-1133">Transmembrane helix</keyword>
<dbReference type="SUPFAM" id="SSF51445">
    <property type="entry name" value="(Trans)glycosidases"/>
    <property type="match status" value="1"/>
</dbReference>
<evidence type="ECO:0000259" key="7">
    <source>
        <dbReference type="PROSITE" id="PS51764"/>
    </source>
</evidence>
<dbReference type="PANTHER" id="PTHR40079">
    <property type="entry name" value="MANNAN ENDO-1,4-BETA-MANNOSIDASE E-RELATED"/>
    <property type="match status" value="1"/>
</dbReference>
<feature type="region of interest" description="Disordered" evidence="5">
    <location>
        <begin position="1"/>
        <end position="36"/>
    </location>
</feature>
<evidence type="ECO:0000256" key="1">
    <source>
        <dbReference type="ARBA" id="ARBA00007754"/>
    </source>
</evidence>
<dbReference type="InterPro" id="IPR017853">
    <property type="entry name" value="GH"/>
</dbReference>
<evidence type="ECO:0000313" key="9">
    <source>
        <dbReference type="Proteomes" id="UP001153365"/>
    </source>
</evidence>
<dbReference type="Proteomes" id="UP001153365">
    <property type="component" value="Unassembled WGS sequence"/>
</dbReference>
<feature type="transmembrane region" description="Helical" evidence="6">
    <location>
        <begin position="487"/>
        <end position="507"/>
    </location>
</feature>
<evidence type="ECO:0000256" key="5">
    <source>
        <dbReference type="SAM" id="MobiDB-lite"/>
    </source>
</evidence>
<dbReference type="Gene3D" id="3.20.20.80">
    <property type="entry name" value="Glycosidases"/>
    <property type="match status" value="1"/>
</dbReference>
<gene>
    <name evidence="8" type="ORF">PPACK8108_LOCUS2856</name>
</gene>
<keyword evidence="9" id="KW-1185">Reference proteome</keyword>
<dbReference type="InterPro" id="IPR000805">
    <property type="entry name" value="Glyco_hydro_26"/>
</dbReference>
<dbReference type="PROSITE" id="PS51764">
    <property type="entry name" value="GH26"/>
    <property type="match status" value="1"/>
</dbReference>
<evidence type="ECO:0000256" key="4">
    <source>
        <dbReference type="PROSITE-ProRule" id="PRU01100"/>
    </source>
</evidence>
<reference evidence="8" key="1">
    <citation type="submission" date="2022-06" db="EMBL/GenBank/DDBJ databases">
        <authorList>
            <consortium name="SYNGENTA / RWTH Aachen University"/>
        </authorList>
    </citation>
    <scope>NUCLEOTIDE SEQUENCE</scope>
</reference>
<comment type="caution">
    <text evidence="8">The sequence shown here is derived from an EMBL/GenBank/DDBJ whole genome shotgun (WGS) entry which is preliminary data.</text>
</comment>
<evidence type="ECO:0000313" key="8">
    <source>
        <dbReference type="EMBL" id="CAH7668358.1"/>
    </source>
</evidence>
<proteinExistence type="inferred from homology"/>
<feature type="compositionally biased region" description="Polar residues" evidence="5">
    <location>
        <begin position="1"/>
        <end position="24"/>
    </location>
</feature>
<evidence type="ECO:0000256" key="6">
    <source>
        <dbReference type="SAM" id="Phobius"/>
    </source>
</evidence>